<evidence type="ECO:0000313" key="2">
    <source>
        <dbReference type="EMBL" id="PKU40769.1"/>
    </source>
</evidence>
<accession>A0A2I0U415</accession>
<evidence type="ECO:0000256" key="1">
    <source>
        <dbReference type="SAM" id="MobiDB-lite"/>
    </source>
</evidence>
<dbReference type="AlphaFoldDB" id="A0A2I0U415"/>
<keyword evidence="3" id="KW-1185">Reference proteome</keyword>
<feature type="region of interest" description="Disordered" evidence="1">
    <location>
        <begin position="1"/>
        <end position="22"/>
    </location>
</feature>
<evidence type="ECO:0000313" key="3">
    <source>
        <dbReference type="Proteomes" id="UP000233556"/>
    </source>
</evidence>
<dbReference type="Proteomes" id="UP000233556">
    <property type="component" value="Unassembled WGS sequence"/>
</dbReference>
<dbReference type="EMBL" id="KZ506211">
    <property type="protein sequence ID" value="PKU40769.1"/>
    <property type="molecule type" value="Genomic_DNA"/>
</dbReference>
<sequence length="86" mass="9681">MGRGKGEKSFGQGTGVASSQEEYPAPDFWMGMKPGKEPSVEAQCRQYYQSCREVYVMDAKIYFGMNQSSQSFPTTVIIMLFVLKAY</sequence>
<reference evidence="3" key="1">
    <citation type="submission" date="2017-11" db="EMBL/GenBank/DDBJ databases">
        <authorList>
            <person name="Lima N.C."/>
            <person name="Parody-Merino A.M."/>
            <person name="Battley P.F."/>
            <person name="Fidler A.E."/>
            <person name="Prosdocimi F."/>
        </authorList>
    </citation>
    <scope>NUCLEOTIDE SEQUENCE [LARGE SCALE GENOMIC DNA]</scope>
</reference>
<organism evidence="2 3">
    <name type="scientific">Limosa lapponica baueri</name>
    <dbReference type="NCBI Taxonomy" id="1758121"/>
    <lineage>
        <taxon>Eukaryota</taxon>
        <taxon>Metazoa</taxon>
        <taxon>Chordata</taxon>
        <taxon>Craniata</taxon>
        <taxon>Vertebrata</taxon>
        <taxon>Euteleostomi</taxon>
        <taxon>Archelosauria</taxon>
        <taxon>Archosauria</taxon>
        <taxon>Dinosauria</taxon>
        <taxon>Saurischia</taxon>
        <taxon>Theropoda</taxon>
        <taxon>Coelurosauria</taxon>
        <taxon>Aves</taxon>
        <taxon>Neognathae</taxon>
        <taxon>Neoaves</taxon>
        <taxon>Charadriiformes</taxon>
        <taxon>Scolopacidae</taxon>
        <taxon>Limosa</taxon>
    </lineage>
</organism>
<name>A0A2I0U415_LIMLA</name>
<gene>
    <name evidence="2" type="ORF">llap_8927</name>
</gene>
<protein>
    <submittedName>
        <fullName evidence="2">Uncharacterized protein</fullName>
    </submittedName>
</protein>
<proteinExistence type="predicted"/>
<reference evidence="3" key="2">
    <citation type="submission" date="2017-12" db="EMBL/GenBank/DDBJ databases">
        <title>Genome sequence of the Bar-tailed Godwit (Limosa lapponica baueri).</title>
        <authorList>
            <person name="Lima N.C.B."/>
            <person name="Parody-Merino A.M."/>
            <person name="Battley P.F."/>
            <person name="Fidler A.E."/>
            <person name="Prosdocimi F."/>
        </authorList>
    </citation>
    <scope>NUCLEOTIDE SEQUENCE [LARGE SCALE GENOMIC DNA]</scope>
</reference>